<gene>
    <name evidence="2" type="ORF">GCM10023169_17370</name>
</gene>
<keyword evidence="3" id="KW-1185">Reference proteome</keyword>
<dbReference type="RefSeq" id="WP_345215858.1">
    <property type="nucleotide sequence ID" value="NZ_BAABGN010000007.1"/>
</dbReference>
<comment type="caution">
    <text evidence="2">The sequence shown here is derived from an EMBL/GenBank/DDBJ whole genome shotgun (WGS) entry which is preliminary data.</text>
</comment>
<accession>A0ABP8L6J3</accession>
<organism evidence="2 3">
    <name type="scientific">Georgenia halophila</name>
    <dbReference type="NCBI Taxonomy" id="620889"/>
    <lineage>
        <taxon>Bacteria</taxon>
        <taxon>Bacillati</taxon>
        <taxon>Actinomycetota</taxon>
        <taxon>Actinomycetes</taxon>
        <taxon>Micrococcales</taxon>
        <taxon>Bogoriellaceae</taxon>
        <taxon>Georgenia</taxon>
    </lineage>
</organism>
<evidence type="ECO:0000313" key="2">
    <source>
        <dbReference type="EMBL" id="GAA4422662.1"/>
    </source>
</evidence>
<feature type="domain" description="DUF6036" evidence="1">
    <location>
        <begin position="18"/>
        <end position="156"/>
    </location>
</feature>
<name>A0ABP8L6J3_9MICO</name>
<dbReference type="EMBL" id="BAABGN010000007">
    <property type="protein sequence ID" value="GAA4422662.1"/>
    <property type="molecule type" value="Genomic_DNA"/>
</dbReference>
<evidence type="ECO:0000259" key="1">
    <source>
        <dbReference type="Pfam" id="PF19502"/>
    </source>
</evidence>
<reference evidence="3" key="1">
    <citation type="journal article" date="2019" name="Int. J. Syst. Evol. Microbiol.">
        <title>The Global Catalogue of Microorganisms (GCM) 10K type strain sequencing project: providing services to taxonomists for standard genome sequencing and annotation.</title>
        <authorList>
            <consortium name="The Broad Institute Genomics Platform"/>
            <consortium name="The Broad Institute Genome Sequencing Center for Infectious Disease"/>
            <person name="Wu L."/>
            <person name="Ma J."/>
        </authorList>
    </citation>
    <scope>NUCLEOTIDE SEQUENCE [LARGE SCALE GENOMIC DNA]</scope>
    <source>
        <strain evidence="3">JCM 17810</strain>
    </source>
</reference>
<dbReference type="InterPro" id="IPR045792">
    <property type="entry name" value="DUF6036"/>
</dbReference>
<evidence type="ECO:0000313" key="3">
    <source>
        <dbReference type="Proteomes" id="UP001500622"/>
    </source>
</evidence>
<sequence>MNRQQLAHILRASCDITGDKDVLVIGSQSILGSHDEDELPVEATASIEADIAFLDDLDRGKADDVEGAIGEFSTFQATHGIYAEGVHLETAVLPDGWRNRLVSWDLVSSAPAEPHFLEAHDLAVSKLAAGRDKDKAFVDALIRHALLDVQTLRERNDLLAGDHQVHKNRIRTFLDLYSDSVG</sequence>
<proteinExistence type="predicted"/>
<protein>
    <recommendedName>
        <fullName evidence="1">DUF6036 domain-containing protein</fullName>
    </recommendedName>
</protein>
<dbReference type="Proteomes" id="UP001500622">
    <property type="component" value="Unassembled WGS sequence"/>
</dbReference>
<dbReference type="Pfam" id="PF19502">
    <property type="entry name" value="DUF6036"/>
    <property type="match status" value="1"/>
</dbReference>